<proteinExistence type="predicted"/>
<dbReference type="Proteomes" id="UP000051952">
    <property type="component" value="Unassembled WGS sequence"/>
</dbReference>
<protein>
    <submittedName>
        <fullName evidence="2">Uncharacterized protein</fullName>
    </submittedName>
</protein>
<evidence type="ECO:0000313" key="3">
    <source>
        <dbReference type="Proteomes" id="UP000051952"/>
    </source>
</evidence>
<accession>A0A0S4JVM7</accession>
<feature type="region of interest" description="Disordered" evidence="1">
    <location>
        <begin position="88"/>
        <end position="112"/>
    </location>
</feature>
<sequence>MLDISTSASTGIVDNLRFMGASHKESIQAPIGILRQDVTLSTQLQEYHRRRCVLSEYRNLITSVRASINGEIILTNDNPQLLQLALGGSHTNSRRESRSVSPNGNAPLPRSNFADAASPYSISMISVKDPLTDGYQLSESDSRAQSRATSTNIDDSRRLATTLFRAALSLHERYLPCYYCAKDILHEEFSKHLVSCKLTTESLMRKKFLNHFRFAEFVPQTPLPPLNCSDDVLEDYGMECTQCIGKSLVDCTICKRKFNIHELQEHSRRCTGRSSGEVLGNYTAYLSLKDAAAK</sequence>
<evidence type="ECO:0000256" key="1">
    <source>
        <dbReference type="SAM" id="MobiDB-lite"/>
    </source>
</evidence>
<organism evidence="2 3">
    <name type="scientific">Bodo saltans</name>
    <name type="common">Flagellated protozoan</name>
    <dbReference type="NCBI Taxonomy" id="75058"/>
    <lineage>
        <taxon>Eukaryota</taxon>
        <taxon>Discoba</taxon>
        <taxon>Euglenozoa</taxon>
        <taxon>Kinetoplastea</taxon>
        <taxon>Metakinetoplastina</taxon>
        <taxon>Eubodonida</taxon>
        <taxon>Bodonidae</taxon>
        <taxon>Bodo</taxon>
    </lineage>
</organism>
<dbReference type="VEuPathDB" id="TriTrypDB:BSAL_43160"/>
<name>A0A0S4JVM7_BODSA</name>
<dbReference type="AlphaFoldDB" id="A0A0S4JVM7"/>
<gene>
    <name evidence="2" type="ORF">BSAL_43160</name>
</gene>
<reference evidence="3" key="1">
    <citation type="submission" date="2015-09" db="EMBL/GenBank/DDBJ databases">
        <authorList>
            <consortium name="Pathogen Informatics"/>
        </authorList>
    </citation>
    <scope>NUCLEOTIDE SEQUENCE [LARGE SCALE GENOMIC DNA]</scope>
    <source>
        <strain evidence="3">Lake Konstanz</strain>
    </source>
</reference>
<evidence type="ECO:0000313" key="2">
    <source>
        <dbReference type="EMBL" id="CUG93493.1"/>
    </source>
</evidence>
<keyword evidence="3" id="KW-1185">Reference proteome</keyword>
<dbReference type="EMBL" id="CYKH01002157">
    <property type="protein sequence ID" value="CUG93493.1"/>
    <property type="molecule type" value="Genomic_DNA"/>
</dbReference>